<dbReference type="Proteomes" id="UP000044602">
    <property type="component" value="Unassembled WGS sequence"/>
</dbReference>
<evidence type="ECO:0000313" key="2">
    <source>
        <dbReference type="EMBL" id="CRK31650.1"/>
    </source>
</evidence>
<dbReference type="EMBL" id="CVQH01021840">
    <property type="protein sequence ID" value="CRK31650.1"/>
    <property type="molecule type" value="Genomic_DNA"/>
</dbReference>
<gene>
    <name evidence="2" type="ORF">BN1708_016001</name>
</gene>
<dbReference type="PANTHER" id="PTHR10632">
    <property type="entry name" value="SULFIDE:QUINONE OXIDOREDUCTASE"/>
    <property type="match status" value="1"/>
</dbReference>
<name>A0A0G4MCI2_VERLO</name>
<dbReference type="STRING" id="100787.A0A0G4MCI2"/>
<dbReference type="Gene3D" id="3.50.50.100">
    <property type="match status" value="1"/>
</dbReference>
<dbReference type="GO" id="GO:0070224">
    <property type="term" value="F:sulfide:quinone oxidoreductase activity"/>
    <property type="evidence" value="ECO:0007669"/>
    <property type="project" value="TreeGrafter"/>
</dbReference>
<keyword evidence="1" id="KW-0539">Nucleus</keyword>
<organism evidence="2 3">
    <name type="scientific">Verticillium longisporum</name>
    <name type="common">Verticillium dahliae var. longisporum</name>
    <dbReference type="NCBI Taxonomy" id="100787"/>
    <lineage>
        <taxon>Eukaryota</taxon>
        <taxon>Fungi</taxon>
        <taxon>Dikarya</taxon>
        <taxon>Ascomycota</taxon>
        <taxon>Pezizomycotina</taxon>
        <taxon>Sordariomycetes</taxon>
        <taxon>Hypocreomycetidae</taxon>
        <taxon>Glomerellales</taxon>
        <taxon>Plectosphaerellaceae</taxon>
        <taxon>Verticillium</taxon>
    </lineage>
</organism>
<dbReference type="FunFam" id="3.50.50.60:FF:000203">
    <property type="entry name" value="Related to sulfide:quinone oxidoreductase, mitochondrial"/>
    <property type="match status" value="1"/>
</dbReference>
<protein>
    <recommendedName>
        <fullName evidence="4">FAD/NAD(P)-binding domain-containing protein</fullName>
    </recommendedName>
</protein>
<reference evidence="2 3" key="1">
    <citation type="submission" date="2015-05" db="EMBL/GenBank/DDBJ databases">
        <authorList>
            <person name="Wang D.B."/>
            <person name="Wang M."/>
        </authorList>
    </citation>
    <scope>NUCLEOTIDE SEQUENCE [LARGE SCALE GENOMIC DNA]</scope>
    <source>
        <strain evidence="2">VL1</strain>
    </source>
</reference>
<dbReference type="InterPro" id="IPR021858">
    <property type="entry name" value="Fun_TF"/>
</dbReference>
<dbReference type="AlphaFoldDB" id="A0A0G4MCI2"/>
<dbReference type="InterPro" id="IPR036188">
    <property type="entry name" value="FAD/NAD-bd_sf"/>
</dbReference>
<dbReference type="SUPFAM" id="SSF51905">
    <property type="entry name" value="FAD/NAD(P)-binding domain"/>
    <property type="match status" value="2"/>
</dbReference>
<dbReference type="GO" id="GO:0005739">
    <property type="term" value="C:mitochondrion"/>
    <property type="evidence" value="ECO:0007669"/>
    <property type="project" value="TreeGrafter"/>
</dbReference>
<evidence type="ECO:0008006" key="4">
    <source>
        <dbReference type="Google" id="ProtNLM"/>
    </source>
</evidence>
<keyword evidence="3" id="KW-1185">Reference proteome</keyword>
<dbReference type="GO" id="GO:0071949">
    <property type="term" value="F:FAD binding"/>
    <property type="evidence" value="ECO:0007669"/>
    <property type="project" value="TreeGrafter"/>
</dbReference>
<dbReference type="Pfam" id="PF11951">
    <property type="entry name" value="Fungal_trans_2"/>
    <property type="match status" value="1"/>
</dbReference>
<dbReference type="InterPro" id="IPR015904">
    <property type="entry name" value="Sulphide_quinone_reductase"/>
</dbReference>
<sequence>MFSRRALRATSSVAGRLSASKNTASLPRYLATAAAPVTSADSGHKVVVVGAGTAGLAISHQLLRTGQFSPDDIAIVDPAEWHHYQPGWTLFYNNGVGSFSPESNSLTLQDGRTLSYDQLVVASGVSVDFGSVKGLPEALANPDALVSSIYGYDSCDKVFPSVQKLQKGAAIFTQPAGVIKCAGAPQKVMWLALDHWKQVGLYDPSNPASSAIKISFASGLGGMFAVPKYAAALEALRQERNVEGLFLHDLVAIDGNTATFARPDGQDQVKKHFDFLHVTPKMGPHAFIKNSSLANGAGYVDVDDGTTQHKKFPNVWSAGDVSSLPTSKTAAAITAEAPVLVRNLLQTTEGKAPDAVYDGYTSCPLTTEYGKVLLAEFKYGGQPKETFGDLIGFDQAVPRRAFYHLKKDFFPWVYFNNMVNGTWDNARISPDLSALGFITVPDWQELALTGRHLYVCIVAMHKAIQRAPQAFVDSVKSPSHPMAKNDPGALNLAMLHHHQASAAHSMQGQIEKVTAAEPDPRIIGNLALFLSVNIMESAYGKWHAHLQGAKALIDFWRHTDLNLPESCGFGYFNLVMADIYSTTTSPSNHLSPSTVSYHSTYLDEIDRLQIFSFDSFTPVPKEMIITAISVNIHRARATNDTLEICEGIETSASGILEYARAFSPAIWAVEAMAALAETNPSPTPNSLRDVNNLDSWTALAQSFQSATVLYLIWSIPPDERVGGTEVGTWAAARSWAYATLTTAIHDLFERRQKKGSHYKFILWSMLMAGLEAIVLSDHAELVFLCSNLRTLTVDLGVSAMHEAADLLEKTWTRFENREMELELHHHWDEIFADAPLFLM</sequence>
<dbReference type="GO" id="GO:0070221">
    <property type="term" value="P:sulfide oxidation, using sulfide:quinone oxidoreductase"/>
    <property type="evidence" value="ECO:0007669"/>
    <property type="project" value="TreeGrafter"/>
</dbReference>
<evidence type="ECO:0000313" key="3">
    <source>
        <dbReference type="Proteomes" id="UP000044602"/>
    </source>
</evidence>
<proteinExistence type="predicted"/>
<accession>A0A0G4MCI2</accession>
<evidence type="ECO:0000256" key="1">
    <source>
        <dbReference type="ARBA" id="ARBA00023242"/>
    </source>
</evidence>
<dbReference type="PANTHER" id="PTHR10632:SF2">
    <property type="entry name" value="SULFIDE:QUINONE OXIDOREDUCTASE, MITOCHONDRIAL"/>
    <property type="match status" value="1"/>
</dbReference>